<keyword evidence="2" id="KW-0472">Membrane</keyword>
<evidence type="ECO:0000313" key="3">
    <source>
        <dbReference type="EMBL" id="CAK0814497.1"/>
    </source>
</evidence>
<dbReference type="Proteomes" id="UP001189429">
    <property type="component" value="Unassembled WGS sequence"/>
</dbReference>
<evidence type="ECO:0000313" key="4">
    <source>
        <dbReference type="Proteomes" id="UP001189429"/>
    </source>
</evidence>
<keyword evidence="2" id="KW-0812">Transmembrane</keyword>
<keyword evidence="2" id="KW-1133">Transmembrane helix</keyword>
<accession>A0ABN9RAB6</accession>
<protein>
    <submittedName>
        <fullName evidence="3">Uncharacterized protein</fullName>
    </submittedName>
</protein>
<evidence type="ECO:0000256" key="2">
    <source>
        <dbReference type="SAM" id="Phobius"/>
    </source>
</evidence>
<name>A0ABN9RAB6_9DINO</name>
<dbReference type="EMBL" id="CAUYUJ010005658">
    <property type="protein sequence ID" value="CAK0814497.1"/>
    <property type="molecule type" value="Genomic_DNA"/>
</dbReference>
<reference evidence="3" key="1">
    <citation type="submission" date="2023-10" db="EMBL/GenBank/DDBJ databases">
        <authorList>
            <person name="Chen Y."/>
            <person name="Shah S."/>
            <person name="Dougan E. K."/>
            <person name="Thang M."/>
            <person name="Chan C."/>
        </authorList>
    </citation>
    <scope>NUCLEOTIDE SEQUENCE [LARGE SCALE GENOMIC DNA]</scope>
</reference>
<keyword evidence="4" id="KW-1185">Reference proteome</keyword>
<feature type="region of interest" description="Disordered" evidence="1">
    <location>
        <begin position="23"/>
        <end position="75"/>
    </location>
</feature>
<comment type="caution">
    <text evidence="3">The sequence shown here is derived from an EMBL/GenBank/DDBJ whole genome shotgun (WGS) entry which is preliminary data.</text>
</comment>
<proteinExistence type="predicted"/>
<feature type="compositionally biased region" description="Polar residues" evidence="1">
    <location>
        <begin position="23"/>
        <end position="53"/>
    </location>
</feature>
<gene>
    <name evidence="3" type="ORF">PCOR1329_LOCUS18082</name>
</gene>
<feature type="compositionally biased region" description="Low complexity" evidence="1">
    <location>
        <begin position="56"/>
        <end position="73"/>
    </location>
</feature>
<sequence length="125" mass="13152">MLATAAGIWKKVRMHSMSVVFSPSGRTSGSASLIASSTTHTPQNTSASRTPRLQMSAGQGSSRGTSRSTSGAAKGTVPQGLWHILLSSWMMTERSKSASLMVVVSGVSLTVIFSGLMCVNWFTAR</sequence>
<evidence type="ECO:0000256" key="1">
    <source>
        <dbReference type="SAM" id="MobiDB-lite"/>
    </source>
</evidence>
<organism evidence="3 4">
    <name type="scientific">Prorocentrum cordatum</name>
    <dbReference type="NCBI Taxonomy" id="2364126"/>
    <lineage>
        <taxon>Eukaryota</taxon>
        <taxon>Sar</taxon>
        <taxon>Alveolata</taxon>
        <taxon>Dinophyceae</taxon>
        <taxon>Prorocentrales</taxon>
        <taxon>Prorocentraceae</taxon>
        <taxon>Prorocentrum</taxon>
    </lineage>
</organism>
<feature type="transmembrane region" description="Helical" evidence="2">
    <location>
        <begin position="100"/>
        <end position="122"/>
    </location>
</feature>